<reference evidence="2 3" key="1">
    <citation type="submission" date="2019-10" db="EMBL/GenBank/DDBJ databases">
        <title>Cognatihalovulum marinum gen. nov. sp. nov., a new member of the family Rhodobacteraceae isolated from deep seawater of the Northwest Indian Ocean.</title>
        <authorList>
            <person name="Ruan C."/>
            <person name="Wang J."/>
            <person name="Zheng X."/>
            <person name="Song L."/>
            <person name="Zhu Y."/>
            <person name="Huang Y."/>
            <person name="Lu Z."/>
            <person name="Du W."/>
            <person name="Huang L."/>
            <person name="Dai X."/>
        </authorList>
    </citation>
    <scope>NUCLEOTIDE SEQUENCE [LARGE SCALE GENOMIC DNA]</scope>
    <source>
        <strain evidence="2 3">2CG4</strain>
    </source>
</reference>
<evidence type="ECO:0000313" key="2">
    <source>
        <dbReference type="EMBL" id="MSU90396.1"/>
    </source>
</evidence>
<organism evidence="2 3">
    <name type="scientific">Halovulum marinum</name>
    <dbReference type="NCBI Taxonomy" id="2662447"/>
    <lineage>
        <taxon>Bacteria</taxon>
        <taxon>Pseudomonadati</taxon>
        <taxon>Pseudomonadota</taxon>
        <taxon>Alphaproteobacteria</taxon>
        <taxon>Rhodobacterales</taxon>
        <taxon>Paracoccaceae</taxon>
        <taxon>Halovulum</taxon>
    </lineage>
</organism>
<dbReference type="EMBL" id="WIND01000009">
    <property type="protein sequence ID" value="MSU90396.1"/>
    <property type="molecule type" value="Genomic_DNA"/>
</dbReference>
<comment type="caution">
    <text evidence="2">The sequence shown here is derived from an EMBL/GenBank/DDBJ whole genome shotgun (WGS) entry which is preliminary data.</text>
</comment>
<keyword evidence="3" id="KW-1185">Reference proteome</keyword>
<evidence type="ECO:0000313" key="3">
    <source>
        <dbReference type="Proteomes" id="UP000474957"/>
    </source>
</evidence>
<name>A0A6L5Z1G0_9RHOB</name>
<evidence type="ECO:0000256" key="1">
    <source>
        <dbReference type="SAM" id="MobiDB-lite"/>
    </source>
</evidence>
<dbReference type="AlphaFoldDB" id="A0A6L5Z1G0"/>
<feature type="region of interest" description="Disordered" evidence="1">
    <location>
        <begin position="1"/>
        <end position="21"/>
    </location>
</feature>
<protein>
    <submittedName>
        <fullName evidence="2">Uncharacterized protein</fullName>
    </submittedName>
</protein>
<accession>A0A6L5Z1G0</accession>
<dbReference type="Proteomes" id="UP000474957">
    <property type="component" value="Unassembled WGS sequence"/>
</dbReference>
<dbReference type="RefSeq" id="WP_154446892.1">
    <property type="nucleotide sequence ID" value="NZ_WIND01000009.1"/>
</dbReference>
<proteinExistence type="predicted"/>
<sequence length="183" mass="19238">MTSAPARRAVGSRPPTPPPARRAWPALALACLAAAPLAAQDAAAPRAWIVALERCIAPLEDVAVPDLSDVGRPQALPDWLRPPAGAETWAMGEGIYLSLSGAAPDELTACTVDARADIVAVAAAFEAWAQQAIAEGRYRRVPGDAPAVLDSTLWREPRLNIHFEADPAAGTVRIRALEINAEA</sequence>
<gene>
    <name evidence="2" type="ORF">GE300_12340</name>
</gene>